<reference evidence="2" key="1">
    <citation type="submission" date="2022-12" db="EMBL/GenBank/DDBJ databases">
        <title>Reference genome sequencing for broad-spectrum identification of bacterial and archaeal isolates by mass spectrometry.</title>
        <authorList>
            <person name="Sekiguchi Y."/>
            <person name="Tourlousse D.M."/>
        </authorList>
    </citation>
    <scope>NUCLEOTIDE SEQUENCE</scope>
    <source>
        <strain evidence="2">TSL-P1</strain>
    </source>
</reference>
<dbReference type="InterPro" id="IPR006994">
    <property type="entry name" value="TCF25/Rqc1"/>
</dbReference>
<feature type="repeat" description="TPR" evidence="1">
    <location>
        <begin position="106"/>
        <end position="139"/>
    </location>
</feature>
<evidence type="ECO:0000313" key="2">
    <source>
        <dbReference type="EMBL" id="GLI54122.1"/>
    </source>
</evidence>
<organism evidence="2 3">
    <name type="scientific">Thermodesulfovibrio yellowstonii</name>
    <dbReference type="NCBI Taxonomy" id="28262"/>
    <lineage>
        <taxon>Bacteria</taxon>
        <taxon>Pseudomonadati</taxon>
        <taxon>Nitrospirota</taxon>
        <taxon>Thermodesulfovibrionia</taxon>
        <taxon>Thermodesulfovibrionales</taxon>
        <taxon>Thermodesulfovibrionaceae</taxon>
        <taxon>Thermodesulfovibrio</taxon>
    </lineage>
</organism>
<dbReference type="Gene3D" id="1.25.40.10">
    <property type="entry name" value="Tetratricopeptide repeat domain"/>
    <property type="match status" value="1"/>
</dbReference>
<dbReference type="Proteomes" id="UP001144297">
    <property type="component" value="Unassembled WGS sequence"/>
</dbReference>
<dbReference type="PROSITE" id="PS50005">
    <property type="entry name" value="TPR"/>
    <property type="match status" value="1"/>
</dbReference>
<comment type="caution">
    <text evidence="2">The sequence shown here is derived from an EMBL/GenBank/DDBJ whole genome shotgun (WGS) entry which is preliminary data.</text>
</comment>
<dbReference type="AlphaFoldDB" id="A0A9W6LKY5"/>
<evidence type="ECO:0000313" key="3">
    <source>
        <dbReference type="Proteomes" id="UP001144297"/>
    </source>
</evidence>
<keyword evidence="3" id="KW-1185">Reference proteome</keyword>
<accession>A0A9W6LKY5</accession>
<evidence type="ECO:0000256" key="1">
    <source>
        <dbReference type="PROSITE-ProRule" id="PRU00339"/>
    </source>
</evidence>
<dbReference type="EMBL" id="BSDX01000001">
    <property type="protein sequence ID" value="GLI54122.1"/>
    <property type="molecule type" value="Genomic_DNA"/>
</dbReference>
<sequence length="198" mass="23948">MGKNREFYDKRDHSKAIAKYYDLLDRYNGTNAKSIKNQLTRLIRKDPYFLDSYLLLYEVLRDEEAFEEAEKVLDEAYKKALEMITDKNGKWPNVLEWGWLENRHIIRTILNKAISLWESNQIDDALNLFRNLLRTNPNDNIGARYYILAITMKISLSEFEKRFDRGGFYDNELPQWFEKNYKKFPDEFGWWEKAIKYE</sequence>
<dbReference type="Pfam" id="PF04910">
    <property type="entry name" value="Tcf25"/>
    <property type="match status" value="1"/>
</dbReference>
<dbReference type="SUPFAM" id="SSF48452">
    <property type="entry name" value="TPR-like"/>
    <property type="match status" value="1"/>
</dbReference>
<keyword evidence="1" id="KW-0802">TPR repeat</keyword>
<protein>
    <recommendedName>
        <fullName evidence="4">Tetratricopeptide repeat protein</fullName>
    </recommendedName>
</protein>
<dbReference type="InterPro" id="IPR011990">
    <property type="entry name" value="TPR-like_helical_dom_sf"/>
</dbReference>
<evidence type="ECO:0008006" key="4">
    <source>
        <dbReference type="Google" id="ProtNLM"/>
    </source>
</evidence>
<dbReference type="InterPro" id="IPR019734">
    <property type="entry name" value="TPR_rpt"/>
</dbReference>
<gene>
    <name evidence="2" type="ORF">TISLANDTSLP1_18150</name>
</gene>
<proteinExistence type="predicted"/>
<name>A0A9W6LKY5_9BACT</name>